<protein>
    <submittedName>
        <fullName evidence="2">Uncharacterized protein</fullName>
    </submittedName>
</protein>
<name>A0A1B6C742_9HEMI</name>
<feature type="non-terminal residue" evidence="2">
    <location>
        <position position="1"/>
    </location>
</feature>
<accession>A0A1B6C742</accession>
<feature type="compositionally biased region" description="Basic and acidic residues" evidence="1">
    <location>
        <begin position="62"/>
        <end position="73"/>
    </location>
</feature>
<feature type="region of interest" description="Disordered" evidence="1">
    <location>
        <begin position="110"/>
        <end position="155"/>
    </location>
</feature>
<evidence type="ECO:0000256" key="1">
    <source>
        <dbReference type="SAM" id="MobiDB-lite"/>
    </source>
</evidence>
<gene>
    <name evidence="2" type="ORF">g.39577</name>
</gene>
<organism evidence="2">
    <name type="scientific">Clastoptera arizonana</name>
    <name type="common">Arizona spittle bug</name>
    <dbReference type="NCBI Taxonomy" id="38151"/>
    <lineage>
        <taxon>Eukaryota</taxon>
        <taxon>Metazoa</taxon>
        <taxon>Ecdysozoa</taxon>
        <taxon>Arthropoda</taxon>
        <taxon>Hexapoda</taxon>
        <taxon>Insecta</taxon>
        <taxon>Pterygota</taxon>
        <taxon>Neoptera</taxon>
        <taxon>Paraneoptera</taxon>
        <taxon>Hemiptera</taxon>
        <taxon>Auchenorrhyncha</taxon>
        <taxon>Cercopoidea</taxon>
        <taxon>Clastopteridae</taxon>
        <taxon>Clastoptera</taxon>
    </lineage>
</organism>
<evidence type="ECO:0000313" key="2">
    <source>
        <dbReference type="EMBL" id="JAS09301.1"/>
    </source>
</evidence>
<feature type="compositionally biased region" description="Polar residues" evidence="1">
    <location>
        <begin position="133"/>
        <end position="145"/>
    </location>
</feature>
<reference evidence="2" key="1">
    <citation type="submission" date="2015-12" db="EMBL/GenBank/DDBJ databases">
        <title>De novo transcriptome assembly of four potential Pierce s Disease insect vectors from Arizona vineyards.</title>
        <authorList>
            <person name="Tassone E.E."/>
        </authorList>
    </citation>
    <scope>NUCLEOTIDE SEQUENCE</scope>
</reference>
<feature type="region of interest" description="Disordered" evidence="1">
    <location>
        <begin position="231"/>
        <end position="250"/>
    </location>
</feature>
<feature type="region of interest" description="Disordered" evidence="1">
    <location>
        <begin position="62"/>
        <end position="89"/>
    </location>
</feature>
<dbReference type="AlphaFoldDB" id="A0A1B6C742"/>
<proteinExistence type="predicted"/>
<sequence>IAVNEANLTLKKISIHHGDKLVIENFITKVTEIEPKLINHNSDPSLIDSILRKLTSYQNEGKFLERSRNRSEGSKSGPRNNWRKSNWKYQDHGMQNLEIKDKQISWREENNQMGKGANSRCGKTTENSENRSEGSQPEPINNWRSSSREYGDNGIKNLRMKNKQSSWREENNQNEKVASSSGFCMVNQNDKNYNIVGEQNQSKIWRSLSNTEGKHQMNSFINDTNQQYIKNNSWRTKSKTEDSDEASGFS</sequence>
<dbReference type="EMBL" id="GEDC01027997">
    <property type="protein sequence ID" value="JAS09301.1"/>
    <property type="molecule type" value="Transcribed_RNA"/>
</dbReference>